<evidence type="ECO:0000256" key="3">
    <source>
        <dbReference type="ARBA" id="ARBA00022837"/>
    </source>
</evidence>
<dbReference type="PROSITE" id="PS50222">
    <property type="entry name" value="EF_HAND_2"/>
    <property type="match status" value="1"/>
</dbReference>
<proteinExistence type="inferred from homology"/>
<comment type="caution">
    <text evidence="6">The sequence shown here is derived from an EMBL/GenBank/DDBJ whole genome shotgun (WGS) entry which is preliminary data.</text>
</comment>
<keyword evidence="3 4" id="KW-0106">Calcium</keyword>
<dbReference type="Proteomes" id="UP000034805">
    <property type="component" value="Unassembled WGS sequence"/>
</dbReference>
<evidence type="ECO:0000313" key="6">
    <source>
        <dbReference type="EMBL" id="KPP56553.1"/>
    </source>
</evidence>
<name>A0A0N8JUX5_SCLFO</name>
<dbReference type="GO" id="GO:0005509">
    <property type="term" value="F:calcium ion binding"/>
    <property type="evidence" value="ECO:0007669"/>
    <property type="project" value="InterPro"/>
</dbReference>
<dbReference type="InterPro" id="IPR013787">
    <property type="entry name" value="S100_Ca-bd_sub"/>
</dbReference>
<sequence length="119" mass="13465">SPCSIPVCQCDTQPAAMPTELERAMEILLCQFHKYACKEGKSNSLSRCELKKLMENELPTFLKSQKDPGAVDKIFKDLDCDGDGEVNFQEYLSLIGGLSLSCNQLYEMHLRQQNQQCKK</sequence>
<dbReference type="Pfam" id="PF01023">
    <property type="entry name" value="S_100"/>
    <property type="match status" value="1"/>
</dbReference>
<dbReference type="CDD" id="cd05031">
    <property type="entry name" value="S-100A10_like"/>
    <property type="match status" value="1"/>
</dbReference>
<accession>A0A0N8JUX5</accession>
<dbReference type="GO" id="GO:0005737">
    <property type="term" value="C:cytoplasm"/>
    <property type="evidence" value="ECO:0007669"/>
    <property type="project" value="TreeGrafter"/>
</dbReference>
<dbReference type="GO" id="GO:0048306">
    <property type="term" value="F:calcium-dependent protein binding"/>
    <property type="evidence" value="ECO:0007669"/>
    <property type="project" value="TreeGrafter"/>
</dbReference>
<evidence type="ECO:0000256" key="1">
    <source>
        <dbReference type="ARBA" id="ARBA00007323"/>
    </source>
</evidence>
<comment type="similarity">
    <text evidence="1 4">Belongs to the S-100 family.</text>
</comment>
<dbReference type="SMART" id="SM00054">
    <property type="entry name" value="EFh"/>
    <property type="match status" value="1"/>
</dbReference>
<reference evidence="6 7" key="1">
    <citation type="submission" date="2015-08" db="EMBL/GenBank/DDBJ databases">
        <title>The genome of the Asian arowana (Scleropages formosus).</title>
        <authorList>
            <person name="Tan M.H."/>
            <person name="Gan H.M."/>
            <person name="Croft L.J."/>
            <person name="Austin C.M."/>
        </authorList>
    </citation>
    <scope>NUCLEOTIDE SEQUENCE [LARGE SCALE GENOMIC DNA]</scope>
    <source>
        <strain evidence="6">Aro1</strain>
    </source>
</reference>
<dbReference type="Gene3D" id="1.10.238.10">
    <property type="entry name" value="EF-hand"/>
    <property type="match status" value="1"/>
</dbReference>
<evidence type="ECO:0000259" key="5">
    <source>
        <dbReference type="PROSITE" id="PS50222"/>
    </source>
</evidence>
<dbReference type="EMBL" id="JARO02020281">
    <property type="protein sequence ID" value="KPP56553.1"/>
    <property type="molecule type" value="Genomic_DNA"/>
</dbReference>
<dbReference type="PANTHER" id="PTHR11639">
    <property type="entry name" value="S100 CALCIUM-BINDING PROTEIN"/>
    <property type="match status" value="1"/>
</dbReference>
<dbReference type="GO" id="GO:0005615">
    <property type="term" value="C:extracellular space"/>
    <property type="evidence" value="ECO:0007669"/>
    <property type="project" value="TreeGrafter"/>
</dbReference>
<dbReference type="PROSITE" id="PS00018">
    <property type="entry name" value="EF_HAND_1"/>
    <property type="match status" value="1"/>
</dbReference>
<evidence type="ECO:0000256" key="2">
    <source>
        <dbReference type="ARBA" id="ARBA00022723"/>
    </source>
</evidence>
<dbReference type="AlphaFoldDB" id="A0A0N8JUX5"/>
<keyword evidence="2 4" id="KW-0479">Metal-binding</keyword>
<dbReference type="InterPro" id="IPR001751">
    <property type="entry name" value="S100/CaBP7/8-like_CS"/>
</dbReference>
<feature type="non-terminal residue" evidence="6">
    <location>
        <position position="1"/>
    </location>
</feature>
<feature type="domain" description="EF-hand" evidence="5">
    <location>
        <begin position="66"/>
        <end position="101"/>
    </location>
</feature>
<dbReference type="Pfam" id="PF00036">
    <property type="entry name" value="EF-hand_1"/>
    <property type="match status" value="1"/>
</dbReference>
<dbReference type="STRING" id="113540.ENSSFOP00015033956"/>
<protein>
    <recommendedName>
        <fullName evidence="4">Protein S100</fullName>
    </recommendedName>
    <alternativeName>
        <fullName evidence="4">S100 calcium-binding protein</fullName>
    </alternativeName>
</protein>
<evidence type="ECO:0000256" key="4">
    <source>
        <dbReference type="RuleBase" id="RU361184"/>
    </source>
</evidence>
<dbReference type="SMART" id="SM01394">
    <property type="entry name" value="S_100"/>
    <property type="match status" value="1"/>
</dbReference>
<dbReference type="PANTHER" id="PTHR11639:SF134">
    <property type="entry name" value="PROTEIN S100-A1-RELATED"/>
    <property type="match status" value="1"/>
</dbReference>
<organism evidence="6 7">
    <name type="scientific">Scleropages formosus</name>
    <name type="common">Asian bonytongue</name>
    <name type="synonym">Osteoglossum formosum</name>
    <dbReference type="NCBI Taxonomy" id="113540"/>
    <lineage>
        <taxon>Eukaryota</taxon>
        <taxon>Metazoa</taxon>
        <taxon>Chordata</taxon>
        <taxon>Craniata</taxon>
        <taxon>Vertebrata</taxon>
        <taxon>Euteleostomi</taxon>
        <taxon>Actinopterygii</taxon>
        <taxon>Neopterygii</taxon>
        <taxon>Teleostei</taxon>
        <taxon>Osteoglossocephala</taxon>
        <taxon>Osteoglossomorpha</taxon>
        <taxon>Osteoglossiformes</taxon>
        <taxon>Osteoglossidae</taxon>
        <taxon>Scleropages</taxon>
    </lineage>
</organism>
<evidence type="ECO:0000313" key="7">
    <source>
        <dbReference type="Proteomes" id="UP000034805"/>
    </source>
</evidence>
<dbReference type="PROSITE" id="PS00303">
    <property type="entry name" value="S100_CABP"/>
    <property type="match status" value="1"/>
</dbReference>
<gene>
    <name evidence="6" type="ORF">Z043_125817</name>
</gene>
<dbReference type="InterPro" id="IPR002048">
    <property type="entry name" value="EF_hand_dom"/>
</dbReference>
<dbReference type="InterPro" id="IPR011992">
    <property type="entry name" value="EF-hand-dom_pair"/>
</dbReference>
<dbReference type="InterPro" id="IPR018247">
    <property type="entry name" value="EF_Hand_1_Ca_BS"/>
</dbReference>
<dbReference type="SUPFAM" id="SSF47473">
    <property type="entry name" value="EF-hand"/>
    <property type="match status" value="1"/>
</dbReference>